<dbReference type="AlphaFoldDB" id="A0A0C1BXE8"/>
<sequence>MNDGNKIGWKYWFTIEGNVMDDYLNIENTLKGMFENACKLIVNEYINEPKFQLCVNTIKTTITHFNSKKNIRKMTINEYRIYGMG</sequence>
<accession>A0A0C1BXE8</accession>
<evidence type="ECO:0000313" key="2">
    <source>
        <dbReference type="Proteomes" id="UP000031307"/>
    </source>
</evidence>
<evidence type="ECO:0000313" key="1">
    <source>
        <dbReference type="EMBL" id="KIA76191.1"/>
    </source>
</evidence>
<proteinExistence type="predicted"/>
<comment type="caution">
    <text evidence="1">The sequence shown here is derived from an EMBL/GenBank/DDBJ whole genome shotgun (WGS) entry which is preliminary data.</text>
</comment>
<dbReference type="EMBL" id="JSAM01000128">
    <property type="protein sequence ID" value="KIA76191.1"/>
    <property type="molecule type" value="Genomic_DNA"/>
</dbReference>
<organism evidence="1 2">
    <name type="scientific">Parachlamydia acanthamoebae</name>
    <dbReference type="NCBI Taxonomy" id="83552"/>
    <lineage>
        <taxon>Bacteria</taxon>
        <taxon>Pseudomonadati</taxon>
        <taxon>Chlamydiota</taxon>
        <taxon>Chlamydiia</taxon>
        <taxon>Parachlamydiales</taxon>
        <taxon>Parachlamydiaceae</taxon>
        <taxon>Parachlamydia</taxon>
    </lineage>
</organism>
<name>A0A0C1BXE8_9BACT</name>
<reference evidence="1 2" key="1">
    <citation type="journal article" date="2014" name="Mol. Biol. Evol.">
        <title>Massive expansion of Ubiquitination-related gene families within the Chlamydiae.</title>
        <authorList>
            <person name="Domman D."/>
            <person name="Collingro A."/>
            <person name="Lagkouvardos I."/>
            <person name="Gehre L."/>
            <person name="Weinmaier T."/>
            <person name="Rattei T."/>
            <person name="Subtil A."/>
            <person name="Horn M."/>
        </authorList>
    </citation>
    <scope>NUCLEOTIDE SEQUENCE [LARGE SCALE GENOMIC DNA]</scope>
    <source>
        <strain evidence="1 2">OEW1</strain>
    </source>
</reference>
<gene>
    <name evidence="1" type="ORF">DB43_AR00060</name>
</gene>
<protein>
    <submittedName>
        <fullName evidence="1">Uncharacterized protein</fullName>
    </submittedName>
</protein>
<dbReference type="Proteomes" id="UP000031307">
    <property type="component" value="Unassembled WGS sequence"/>
</dbReference>